<feature type="transmembrane region" description="Helical" evidence="1">
    <location>
        <begin position="217"/>
        <end position="236"/>
    </location>
</feature>
<reference evidence="2 3" key="1">
    <citation type="submission" date="2022-06" db="EMBL/GenBank/DDBJ databases">
        <title>Haloarcula sp. a new haloarchaeum isolate from saline soil.</title>
        <authorList>
            <person name="Strakova D."/>
            <person name="Galisteo C."/>
            <person name="Sanchez-Porro C."/>
            <person name="Ventosa A."/>
        </authorList>
    </citation>
    <scope>NUCLEOTIDE SEQUENCE [LARGE SCALE GENOMIC DNA]</scope>
    <source>
        <strain evidence="2 3">S1AR25-5A</strain>
    </source>
</reference>
<dbReference type="EMBL" id="JAMQOM010000015">
    <property type="protein sequence ID" value="MDS0223455.1"/>
    <property type="molecule type" value="Genomic_DNA"/>
</dbReference>
<name>A0AAE4F0B9_9EURY</name>
<keyword evidence="1" id="KW-0472">Membrane</keyword>
<comment type="caution">
    <text evidence="2">The sequence shown here is derived from an EMBL/GenBank/DDBJ whole genome shotgun (WGS) entry which is preliminary data.</text>
</comment>
<feature type="transmembrane region" description="Helical" evidence="1">
    <location>
        <begin position="12"/>
        <end position="32"/>
    </location>
</feature>
<sequence>MSANQISLIDFNVFDFFVDIIPGFLFLVFMYQQFSPDIKYSVEPTGLFTILLLSYILGHFIQRISEFLYWNLFGNPSGFEQKLEKRGVNEIEEQYKQTSPKQTPDGGEIDSETLDYWLVNSDDKLHFQTLEAKLIYFLSIGYNMNKSIQRIQTGKANEIFQLSFTYVASQGVTGRVERFFAISNLFRSLSFLSFLLACLSIYDIFLRNGPNILEMPYFTTVPALALFVAGILSYKVSQQYRNNMYRALIADFVSDHCRFESDLGT</sequence>
<organism evidence="2 3">
    <name type="scientific">Haloarcula terrestris</name>
    <dbReference type="NCBI Taxonomy" id="2950533"/>
    <lineage>
        <taxon>Archaea</taxon>
        <taxon>Methanobacteriati</taxon>
        <taxon>Methanobacteriota</taxon>
        <taxon>Stenosarchaea group</taxon>
        <taxon>Halobacteria</taxon>
        <taxon>Halobacteriales</taxon>
        <taxon>Haloarculaceae</taxon>
        <taxon>Haloarcula</taxon>
    </lineage>
</organism>
<proteinExistence type="predicted"/>
<evidence type="ECO:0000313" key="2">
    <source>
        <dbReference type="EMBL" id="MDS0223455.1"/>
    </source>
</evidence>
<dbReference type="Proteomes" id="UP001253439">
    <property type="component" value="Unassembled WGS sequence"/>
</dbReference>
<evidence type="ECO:0000256" key="1">
    <source>
        <dbReference type="SAM" id="Phobius"/>
    </source>
</evidence>
<keyword evidence="3" id="KW-1185">Reference proteome</keyword>
<dbReference type="AlphaFoldDB" id="A0AAE4F0B9"/>
<dbReference type="RefSeq" id="WP_310897986.1">
    <property type="nucleotide sequence ID" value="NZ_JAMQOM010000015.1"/>
</dbReference>
<feature type="transmembrane region" description="Helical" evidence="1">
    <location>
        <begin position="185"/>
        <end position="205"/>
    </location>
</feature>
<feature type="transmembrane region" description="Helical" evidence="1">
    <location>
        <begin position="44"/>
        <end position="61"/>
    </location>
</feature>
<keyword evidence="1" id="KW-0812">Transmembrane</keyword>
<keyword evidence="1" id="KW-1133">Transmembrane helix</keyword>
<accession>A0AAE4F0B9</accession>
<gene>
    <name evidence="2" type="ORF">NDI54_19120</name>
</gene>
<evidence type="ECO:0000313" key="3">
    <source>
        <dbReference type="Proteomes" id="UP001253439"/>
    </source>
</evidence>
<protein>
    <submittedName>
        <fullName evidence="2">Uncharacterized protein</fullName>
    </submittedName>
</protein>